<name>A0A5R9FZV0_9BACL</name>
<gene>
    <name evidence="2" type="ORF">FE782_27595</name>
</gene>
<proteinExistence type="predicted"/>
<evidence type="ECO:0000313" key="3">
    <source>
        <dbReference type="Proteomes" id="UP000309676"/>
    </source>
</evidence>
<feature type="region of interest" description="Disordered" evidence="1">
    <location>
        <begin position="44"/>
        <end position="64"/>
    </location>
</feature>
<keyword evidence="3" id="KW-1185">Reference proteome</keyword>
<dbReference type="RefSeq" id="WP_138197577.1">
    <property type="nucleotide sequence ID" value="NZ_VCIW01000025.1"/>
</dbReference>
<dbReference type="Proteomes" id="UP000309676">
    <property type="component" value="Unassembled WGS sequence"/>
</dbReference>
<organism evidence="2 3">
    <name type="scientific">Paenibacillus antri</name>
    <dbReference type="NCBI Taxonomy" id="2582848"/>
    <lineage>
        <taxon>Bacteria</taxon>
        <taxon>Bacillati</taxon>
        <taxon>Bacillota</taxon>
        <taxon>Bacilli</taxon>
        <taxon>Bacillales</taxon>
        <taxon>Paenibacillaceae</taxon>
        <taxon>Paenibacillus</taxon>
    </lineage>
</organism>
<reference evidence="2 3" key="1">
    <citation type="submission" date="2019-05" db="EMBL/GenBank/DDBJ databases">
        <authorList>
            <person name="Narsing Rao M.P."/>
            <person name="Li W.J."/>
        </authorList>
    </citation>
    <scope>NUCLEOTIDE SEQUENCE [LARGE SCALE GENOMIC DNA]</scope>
    <source>
        <strain evidence="2 3">SYSU_K30003</strain>
    </source>
</reference>
<comment type="caution">
    <text evidence="2">The sequence shown here is derived from an EMBL/GenBank/DDBJ whole genome shotgun (WGS) entry which is preliminary data.</text>
</comment>
<protein>
    <recommendedName>
        <fullName evidence="4">DUF2267 domain-containing protein</fullName>
    </recommendedName>
</protein>
<evidence type="ECO:0000256" key="1">
    <source>
        <dbReference type="SAM" id="MobiDB-lite"/>
    </source>
</evidence>
<evidence type="ECO:0000313" key="2">
    <source>
        <dbReference type="EMBL" id="TLS49041.1"/>
    </source>
</evidence>
<dbReference type="EMBL" id="VCIW01000025">
    <property type="protein sequence ID" value="TLS49041.1"/>
    <property type="molecule type" value="Genomic_DNA"/>
</dbReference>
<evidence type="ECO:0008006" key="4">
    <source>
        <dbReference type="Google" id="ProtNLM"/>
    </source>
</evidence>
<dbReference type="AlphaFoldDB" id="A0A5R9FZV0"/>
<sequence length="64" mass="7103">MKHQLTKLVSDKTGLSEALSNEAVETIVGYFRTRLPAEIANQIDNLAQGEDPDNLRDVDEDSVM</sequence>
<dbReference type="OrthoDB" id="9975856at2"/>
<accession>A0A5R9FZV0</accession>